<evidence type="ECO:0000313" key="1">
    <source>
        <dbReference type="EMBL" id="MBX52417.1"/>
    </source>
</evidence>
<organism evidence="1">
    <name type="scientific">Rhizophora mucronata</name>
    <name type="common">Asiatic mangrove</name>
    <dbReference type="NCBI Taxonomy" id="61149"/>
    <lineage>
        <taxon>Eukaryota</taxon>
        <taxon>Viridiplantae</taxon>
        <taxon>Streptophyta</taxon>
        <taxon>Embryophyta</taxon>
        <taxon>Tracheophyta</taxon>
        <taxon>Spermatophyta</taxon>
        <taxon>Magnoliopsida</taxon>
        <taxon>eudicotyledons</taxon>
        <taxon>Gunneridae</taxon>
        <taxon>Pentapetalae</taxon>
        <taxon>rosids</taxon>
        <taxon>fabids</taxon>
        <taxon>Malpighiales</taxon>
        <taxon>Rhizophoraceae</taxon>
        <taxon>Rhizophora</taxon>
    </lineage>
</organism>
<sequence length="123" mass="13503">MGKIAPECFDKFVEIVENCVRDKGIERPSMHDVMETLKFALELQEAADAKKQEKDQGVENVHQEVSYNVPRYTNVIGSSESEYSGSTSTLGTLDTNTSGWNFSLESGSITTCQTSSEIINTAA</sequence>
<name>A0A2P2PCF5_RHIMU</name>
<proteinExistence type="predicted"/>
<dbReference type="EMBL" id="GGEC01071933">
    <property type="protein sequence ID" value="MBX52417.1"/>
    <property type="molecule type" value="Transcribed_RNA"/>
</dbReference>
<accession>A0A2P2PCF5</accession>
<dbReference type="AlphaFoldDB" id="A0A2P2PCF5"/>
<protein>
    <submittedName>
        <fullName evidence="1">Uncharacterized protein</fullName>
    </submittedName>
</protein>
<reference evidence="1" key="1">
    <citation type="submission" date="2018-02" db="EMBL/GenBank/DDBJ databases">
        <title>Rhizophora mucronata_Transcriptome.</title>
        <authorList>
            <person name="Meera S.P."/>
            <person name="Sreeshan A."/>
            <person name="Augustine A."/>
        </authorList>
    </citation>
    <scope>NUCLEOTIDE SEQUENCE</scope>
    <source>
        <tissue evidence="1">Leaf</tissue>
    </source>
</reference>